<dbReference type="Gene3D" id="3.40.50.1820">
    <property type="entry name" value="alpha/beta hydrolase"/>
    <property type="match status" value="1"/>
</dbReference>
<gene>
    <name evidence="3" type="ORF">Q8A70_23965</name>
</gene>
<reference evidence="4" key="1">
    <citation type="submission" date="2023-08" db="EMBL/GenBank/DDBJ databases">
        <title>Rhodospirillaceae gen. nov., a novel taxon isolated from the Yangtze River Yuezi River estuary sludge.</title>
        <authorList>
            <person name="Ruan L."/>
        </authorList>
    </citation>
    <scope>NUCLEOTIDE SEQUENCE [LARGE SCALE GENOMIC DNA]</scope>
    <source>
        <strain evidence="4">R-7</strain>
    </source>
</reference>
<keyword evidence="1" id="KW-0732">Signal</keyword>
<comment type="caution">
    <text evidence="3">The sequence shown here is derived from an EMBL/GenBank/DDBJ whole genome shotgun (WGS) entry which is preliminary data.</text>
</comment>
<dbReference type="InterPro" id="IPR000073">
    <property type="entry name" value="AB_hydrolase_1"/>
</dbReference>
<keyword evidence="4" id="KW-1185">Reference proteome</keyword>
<dbReference type="GO" id="GO:0016787">
    <property type="term" value="F:hydrolase activity"/>
    <property type="evidence" value="ECO:0007669"/>
    <property type="project" value="UniProtKB-KW"/>
</dbReference>
<sequence>MSRPRRTLPLSSLILALLPLALLPIGANPARAATTCQDVTGLGERVHLAASARPNLDTHILDVANVFTFEDLHDVILCGHSYAGMVVSGVADRMPERIAALVYVDAFVPNDGEAWWDLAGDYFRKLAIDGSAADGFSVNPPPSPGDARRVPHPLAAFRQAIRLTGQWQTVREKMFIYATGWDETPFTPTYERLKADPSWIVKSLPTGHDILGKAPEEFLKLVQALKSVASR</sequence>
<protein>
    <submittedName>
        <fullName evidence="3">Alpha/beta hydrolase</fullName>
    </submittedName>
</protein>
<feature type="chain" id="PRO_5046903846" evidence="1">
    <location>
        <begin position="33"/>
        <end position="231"/>
    </location>
</feature>
<dbReference type="SUPFAM" id="SSF53474">
    <property type="entry name" value="alpha/beta-Hydrolases"/>
    <property type="match status" value="1"/>
</dbReference>
<dbReference type="InterPro" id="IPR029058">
    <property type="entry name" value="AB_hydrolase_fold"/>
</dbReference>
<feature type="domain" description="AB hydrolase-1" evidence="2">
    <location>
        <begin position="31"/>
        <end position="219"/>
    </location>
</feature>
<evidence type="ECO:0000256" key="1">
    <source>
        <dbReference type="SAM" id="SignalP"/>
    </source>
</evidence>
<keyword evidence="3" id="KW-0378">Hydrolase</keyword>
<dbReference type="Proteomes" id="UP001230156">
    <property type="component" value="Unassembled WGS sequence"/>
</dbReference>
<name>A0ABU0YUU8_9PROT</name>
<feature type="signal peptide" evidence="1">
    <location>
        <begin position="1"/>
        <end position="32"/>
    </location>
</feature>
<dbReference type="RefSeq" id="WP_379960446.1">
    <property type="nucleotide sequence ID" value="NZ_JAUYVI010000007.1"/>
</dbReference>
<evidence type="ECO:0000259" key="2">
    <source>
        <dbReference type="Pfam" id="PF12697"/>
    </source>
</evidence>
<evidence type="ECO:0000313" key="3">
    <source>
        <dbReference type="EMBL" id="MDQ7250766.1"/>
    </source>
</evidence>
<dbReference type="EMBL" id="JAUYVI010000007">
    <property type="protein sequence ID" value="MDQ7250766.1"/>
    <property type="molecule type" value="Genomic_DNA"/>
</dbReference>
<organism evidence="3 4">
    <name type="scientific">Dongia sedimenti</name>
    <dbReference type="NCBI Taxonomy" id="3064282"/>
    <lineage>
        <taxon>Bacteria</taxon>
        <taxon>Pseudomonadati</taxon>
        <taxon>Pseudomonadota</taxon>
        <taxon>Alphaproteobacteria</taxon>
        <taxon>Rhodospirillales</taxon>
        <taxon>Dongiaceae</taxon>
        <taxon>Dongia</taxon>
    </lineage>
</organism>
<proteinExistence type="predicted"/>
<accession>A0ABU0YUU8</accession>
<dbReference type="Pfam" id="PF12697">
    <property type="entry name" value="Abhydrolase_6"/>
    <property type="match status" value="1"/>
</dbReference>
<evidence type="ECO:0000313" key="4">
    <source>
        <dbReference type="Proteomes" id="UP001230156"/>
    </source>
</evidence>